<evidence type="ECO:0000313" key="2">
    <source>
        <dbReference type="Proteomes" id="UP000887159"/>
    </source>
</evidence>
<sequence length="82" mass="9094">MDSLGHSWFPLTALGRQDDEEATPGIRSLQFEQRAAANFVPTLLLMEQKELRFAVAPELPGTINSQPGFLQLLVVPEEESTI</sequence>
<accession>A0A8X6SJ82</accession>
<dbReference type="Proteomes" id="UP000887159">
    <property type="component" value="Unassembled WGS sequence"/>
</dbReference>
<proteinExistence type="predicted"/>
<keyword evidence="2" id="KW-1185">Reference proteome</keyword>
<name>A0A8X6SJ82_TRICX</name>
<gene>
    <name evidence="1" type="ORF">TNCV_4935141</name>
</gene>
<reference evidence="1" key="1">
    <citation type="submission" date="2020-08" db="EMBL/GenBank/DDBJ databases">
        <title>Multicomponent nature underlies the extraordinary mechanical properties of spider dragline silk.</title>
        <authorList>
            <person name="Kono N."/>
            <person name="Nakamura H."/>
            <person name="Mori M."/>
            <person name="Yoshida Y."/>
            <person name="Ohtoshi R."/>
            <person name="Malay A.D."/>
            <person name="Moran D.A.P."/>
            <person name="Tomita M."/>
            <person name="Numata K."/>
            <person name="Arakawa K."/>
        </authorList>
    </citation>
    <scope>NUCLEOTIDE SEQUENCE</scope>
</reference>
<organism evidence="1 2">
    <name type="scientific">Trichonephila clavipes</name>
    <name type="common">Golden silk orbweaver</name>
    <name type="synonym">Nephila clavipes</name>
    <dbReference type="NCBI Taxonomy" id="2585209"/>
    <lineage>
        <taxon>Eukaryota</taxon>
        <taxon>Metazoa</taxon>
        <taxon>Ecdysozoa</taxon>
        <taxon>Arthropoda</taxon>
        <taxon>Chelicerata</taxon>
        <taxon>Arachnida</taxon>
        <taxon>Araneae</taxon>
        <taxon>Araneomorphae</taxon>
        <taxon>Entelegynae</taxon>
        <taxon>Araneoidea</taxon>
        <taxon>Nephilidae</taxon>
        <taxon>Trichonephila</taxon>
    </lineage>
</organism>
<comment type="caution">
    <text evidence="1">The sequence shown here is derived from an EMBL/GenBank/DDBJ whole genome shotgun (WGS) entry which is preliminary data.</text>
</comment>
<protein>
    <submittedName>
        <fullName evidence="1">Uncharacterized protein</fullName>
    </submittedName>
</protein>
<dbReference type="EMBL" id="BMAU01021311">
    <property type="protein sequence ID" value="GFY12225.1"/>
    <property type="molecule type" value="Genomic_DNA"/>
</dbReference>
<evidence type="ECO:0000313" key="1">
    <source>
        <dbReference type="EMBL" id="GFY12225.1"/>
    </source>
</evidence>
<dbReference type="AlphaFoldDB" id="A0A8X6SJ82"/>